<dbReference type="FunFam" id="3.40.30.10:FF:000001">
    <property type="entry name" value="Thioredoxin"/>
    <property type="match status" value="1"/>
</dbReference>
<dbReference type="NCBIfam" id="TIGR01068">
    <property type="entry name" value="thioredoxin"/>
    <property type="match status" value="1"/>
</dbReference>
<organism evidence="11">
    <name type="scientific">Muribaculaceae bacterium Z82</name>
    <dbReference type="NCBI Taxonomy" id="2304548"/>
    <lineage>
        <taxon>Bacteria</taxon>
        <taxon>Pseudomonadati</taxon>
        <taxon>Bacteroidota</taxon>
        <taxon>Bacteroidia</taxon>
        <taxon>Bacteroidales</taxon>
        <taxon>Muribaculaceae</taxon>
    </lineage>
</organism>
<evidence type="ECO:0000256" key="9">
    <source>
        <dbReference type="PIRSR" id="PIRSR000077-4"/>
    </source>
</evidence>
<dbReference type="GO" id="GO:0045454">
    <property type="term" value="P:cell redox homeostasis"/>
    <property type="evidence" value="ECO:0007669"/>
    <property type="project" value="TreeGrafter"/>
</dbReference>
<dbReference type="Pfam" id="PF00085">
    <property type="entry name" value="Thioredoxin"/>
    <property type="match status" value="1"/>
</dbReference>
<evidence type="ECO:0000259" key="10">
    <source>
        <dbReference type="PROSITE" id="PS51352"/>
    </source>
</evidence>
<evidence type="ECO:0000256" key="1">
    <source>
        <dbReference type="ARBA" id="ARBA00008987"/>
    </source>
</evidence>
<keyword evidence="5 9" id="KW-0676">Redox-active center</keyword>
<dbReference type="InterPro" id="IPR017937">
    <property type="entry name" value="Thioredoxin_CS"/>
</dbReference>
<evidence type="ECO:0000256" key="8">
    <source>
        <dbReference type="PIRSR" id="PIRSR000077-1"/>
    </source>
</evidence>
<evidence type="ECO:0000256" key="2">
    <source>
        <dbReference type="ARBA" id="ARBA00022448"/>
    </source>
</evidence>
<evidence type="ECO:0000256" key="6">
    <source>
        <dbReference type="NCBIfam" id="TIGR01068"/>
    </source>
</evidence>
<feature type="site" description="Contributes to redox potential value" evidence="8">
    <location>
        <position position="31"/>
    </location>
</feature>
<evidence type="ECO:0000256" key="5">
    <source>
        <dbReference type="ARBA" id="ARBA00023284"/>
    </source>
</evidence>
<feature type="disulfide bond" description="Redox-active" evidence="9">
    <location>
        <begin position="30"/>
        <end position="33"/>
    </location>
</feature>
<protein>
    <recommendedName>
        <fullName evidence="6 7">Thioredoxin</fullName>
    </recommendedName>
</protein>
<keyword evidence="4 9" id="KW-1015">Disulfide bond</keyword>
<dbReference type="EMBL" id="QWKH01000069">
    <property type="protein sequence ID" value="NBI35048.1"/>
    <property type="molecule type" value="Genomic_DNA"/>
</dbReference>
<dbReference type="CDD" id="cd02947">
    <property type="entry name" value="TRX_family"/>
    <property type="match status" value="1"/>
</dbReference>
<name>A0A7C9ND63_9BACT</name>
<feature type="active site" description="Nucleophile" evidence="8">
    <location>
        <position position="33"/>
    </location>
</feature>
<dbReference type="SUPFAM" id="SSF52833">
    <property type="entry name" value="Thioredoxin-like"/>
    <property type="match status" value="1"/>
</dbReference>
<keyword evidence="3" id="KW-0249">Electron transport</keyword>
<dbReference type="PANTHER" id="PTHR45663">
    <property type="entry name" value="GEO12009P1"/>
    <property type="match status" value="1"/>
</dbReference>
<dbReference type="PROSITE" id="PS51352">
    <property type="entry name" value="THIOREDOXIN_2"/>
    <property type="match status" value="1"/>
</dbReference>
<dbReference type="InterPro" id="IPR005746">
    <property type="entry name" value="Thioredoxin"/>
</dbReference>
<dbReference type="PIRSF" id="PIRSF000077">
    <property type="entry name" value="Thioredoxin"/>
    <property type="match status" value="1"/>
</dbReference>
<dbReference type="InterPro" id="IPR036249">
    <property type="entry name" value="Thioredoxin-like_sf"/>
</dbReference>
<comment type="similarity">
    <text evidence="1 7">Belongs to the thioredoxin family.</text>
</comment>
<evidence type="ECO:0000313" key="11">
    <source>
        <dbReference type="EMBL" id="NBI35048.1"/>
    </source>
</evidence>
<dbReference type="GO" id="GO:0005829">
    <property type="term" value="C:cytosol"/>
    <property type="evidence" value="ECO:0007669"/>
    <property type="project" value="TreeGrafter"/>
</dbReference>
<reference evidence="11" key="1">
    <citation type="submission" date="2018-08" db="EMBL/GenBank/DDBJ databases">
        <title>Murine metabolic-syndrome-specific gut microbial biobank.</title>
        <authorList>
            <person name="Liu C."/>
        </authorList>
    </citation>
    <scope>NUCLEOTIDE SEQUENCE [LARGE SCALE GENOMIC DNA]</scope>
    <source>
        <strain evidence="11">Z82</strain>
    </source>
</reference>
<feature type="domain" description="Thioredoxin" evidence="10">
    <location>
        <begin position="1"/>
        <end position="102"/>
    </location>
</feature>
<dbReference type="GO" id="GO:0015035">
    <property type="term" value="F:protein-disulfide reductase activity"/>
    <property type="evidence" value="ECO:0007669"/>
    <property type="project" value="UniProtKB-UniRule"/>
</dbReference>
<dbReference type="AlphaFoldDB" id="A0A7C9ND63"/>
<evidence type="ECO:0000256" key="4">
    <source>
        <dbReference type="ARBA" id="ARBA00023157"/>
    </source>
</evidence>
<proteinExistence type="inferred from homology"/>
<dbReference type="Gene3D" id="3.40.30.10">
    <property type="entry name" value="Glutaredoxin"/>
    <property type="match status" value="1"/>
</dbReference>
<feature type="active site" description="Nucleophile" evidence="8">
    <location>
        <position position="30"/>
    </location>
</feature>
<dbReference type="PROSITE" id="PS00194">
    <property type="entry name" value="THIOREDOXIN_1"/>
    <property type="match status" value="1"/>
</dbReference>
<evidence type="ECO:0000256" key="3">
    <source>
        <dbReference type="ARBA" id="ARBA00022982"/>
    </source>
</evidence>
<keyword evidence="2" id="KW-0813">Transport</keyword>
<sequence>MAEIVSSGEFQSKVLDATEPVLVDFFATWCGPCKMIAPVLDEVAAEVAGRARVVKVDIDASPDVASRYGVMSVPTLIVFKGGQPVKQAVGVQPKQNLLALLA</sequence>
<gene>
    <name evidence="11" type="primary">trxA</name>
    <name evidence="11" type="ORF">D1639_08425</name>
</gene>
<dbReference type="PANTHER" id="PTHR45663:SF11">
    <property type="entry name" value="GEO12009P1"/>
    <property type="match status" value="1"/>
</dbReference>
<dbReference type="InterPro" id="IPR013766">
    <property type="entry name" value="Thioredoxin_domain"/>
</dbReference>
<evidence type="ECO:0000256" key="7">
    <source>
        <dbReference type="PIRNR" id="PIRNR000077"/>
    </source>
</evidence>
<feature type="site" description="Contributes to redox potential value" evidence="8">
    <location>
        <position position="32"/>
    </location>
</feature>
<accession>A0A7C9ND63</accession>
<feature type="site" description="Deprotonates C-terminal active site Cys" evidence="8">
    <location>
        <position position="24"/>
    </location>
</feature>
<dbReference type="PRINTS" id="PR00421">
    <property type="entry name" value="THIOREDOXIN"/>
</dbReference>
<comment type="caution">
    <text evidence="11">The sequence shown here is derived from an EMBL/GenBank/DDBJ whole genome shotgun (WGS) entry which is preliminary data.</text>
</comment>